<dbReference type="Pfam" id="PF00106">
    <property type="entry name" value="adh_short"/>
    <property type="match status" value="1"/>
</dbReference>
<dbReference type="InterPro" id="IPR002347">
    <property type="entry name" value="SDR_fam"/>
</dbReference>
<reference evidence="3" key="1">
    <citation type="journal article" date="2021" name="Microorganisms">
        <title>The Ever-Expanding Pseudomonas Genus: Description of 43 New Species and Partition of the Pseudomonas putida Group.</title>
        <authorList>
            <person name="Girard L."/>
            <person name="Lood C."/>
            <person name="Hofte M."/>
            <person name="Vandamme P."/>
            <person name="Rokni-Zadeh H."/>
            <person name="van Noort V."/>
            <person name="Lavigne R."/>
            <person name="De Mot R."/>
        </authorList>
    </citation>
    <scope>NUCLEOTIDE SEQUENCE</scope>
    <source>
        <strain evidence="3">COW39</strain>
    </source>
</reference>
<evidence type="ECO:0000256" key="1">
    <source>
        <dbReference type="ARBA" id="ARBA00006484"/>
    </source>
</evidence>
<name>A0ABX8MBZ7_9PSED</name>
<dbReference type="PANTHER" id="PTHR44196:SF1">
    <property type="entry name" value="DEHYDROGENASE_REDUCTASE SDR FAMILY MEMBER 7B"/>
    <property type="match status" value="1"/>
</dbReference>
<dbReference type="EMBL" id="CP077073">
    <property type="protein sequence ID" value="QXH35116.1"/>
    <property type="molecule type" value="Genomic_DNA"/>
</dbReference>
<accession>A0ABX8MBZ7</accession>
<evidence type="ECO:0000313" key="3">
    <source>
        <dbReference type="EMBL" id="QXH35116.1"/>
    </source>
</evidence>
<keyword evidence="2" id="KW-0560">Oxidoreductase</keyword>
<dbReference type="PANTHER" id="PTHR44196">
    <property type="entry name" value="DEHYDROGENASE/REDUCTASE SDR FAMILY MEMBER 7B"/>
    <property type="match status" value="1"/>
</dbReference>
<sequence>MSTRRSFWVTGASHGLGLAMVEQLLDQGHRVAASGRDSQQLDALGERHGASLLRLPGLLTEASQAVAMRQRLLDKWGALDGLIINAGACDYLPDNTTLGNLFEMIVQSNMSASERALNCALSALMQGERPQVMVIFNRYSALQLYDPSQPPSGVNSLPKGVREQRQLLLDRGIDLTVVAPPPMSEALMPEAWTAQSAAAVLVAELEQRHPELMLEALGMNNLWPLPEHVR</sequence>
<evidence type="ECO:0000313" key="4">
    <source>
        <dbReference type="Proteomes" id="UP001047646"/>
    </source>
</evidence>
<dbReference type="RefSeq" id="WP_217850241.1">
    <property type="nucleotide sequence ID" value="NZ_CP077073.1"/>
</dbReference>
<dbReference type="Proteomes" id="UP001047646">
    <property type="component" value="Chromosome"/>
</dbReference>
<keyword evidence="4" id="KW-1185">Reference proteome</keyword>
<comment type="similarity">
    <text evidence="1">Belongs to the short-chain dehydrogenases/reductases (SDR) family.</text>
</comment>
<gene>
    <name evidence="3" type="ORF">KSS95_23770</name>
</gene>
<organism evidence="3 4">
    <name type="scientific">Pseudomonas muyukensis</name>
    <dbReference type="NCBI Taxonomy" id="2842357"/>
    <lineage>
        <taxon>Bacteria</taxon>
        <taxon>Pseudomonadati</taxon>
        <taxon>Pseudomonadota</taxon>
        <taxon>Gammaproteobacteria</taxon>
        <taxon>Pseudomonadales</taxon>
        <taxon>Pseudomonadaceae</taxon>
        <taxon>Pseudomonas</taxon>
    </lineage>
</organism>
<protein>
    <submittedName>
        <fullName evidence="3">SDR family NAD(P)-dependent oxidoreductase</fullName>
    </submittedName>
</protein>
<evidence type="ECO:0000256" key="2">
    <source>
        <dbReference type="ARBA" id="ARBA00023002"/>
    </source>
</evidence>
<proteinExistence type="inferred from homology"/>